<reference evidence="1 2" key="1">
    <citation type="submission" date="2019-02" db="EMBL/GenBank/DDBJ databases">
        <title>Deep-cultivation of Planctomycetes and their phenomic and genomic characterization uncovers novel biology.</title>
        <authorList>
            <person name="Wiegand S."/>
            <person name="Jogler M."/>
            <person name="Boedeker C."/>
            <person name="Pinto D."/>
            <person name="Vollmers J."/>
            <person name="Rivas-Marin E."/>
            <person name="Kohn T."/>
            <person name="Peeters S.H."/>
            <person name="Heuer A."/>
            <person name="Rast P."/>
            <person name="Oberbeckmann S."/>
            <person name="Bunk B."/>
            <person name="Jeske O."/>
            <person name="Meyerdierks A."/>
            <person name="Storesund J.E."/>
            <person name="Kallscheuer N."/>
            <person name="Luecker S."/>
            <person name="Lage O.M."/>
            <person name="Pohl T."/>
            <person name="Merkel B.J."/>
            <person name="Hornburger P."/>
            <person name="Mueller R.-W."/>
            <person name="Bruemmer F."/>
            <person name="Labrenz M."/>
            <person name="Spormann A.M."/>
            <person name="Op Den Camp H."/>
            <person name="Overmann J."/>
            <person name="Amann R."/>
            <person name="Jetten M.S.M."/>
            <person name="Mascher T."/>
            <person name="Medema M.H."/>
            <person name="Devos D.P."/>
            <person name="Kaster A.-K."/>
            <person name="Ovreas L."/>
            <person name="Rohde M."/>
            <person name="Galperin M.Y."/>
            <person name="Jogler C."/>
        </authorList>
    </citation>
    <scope>NUCLEOTIDE SEQUENCE [LARGE SCALE GENOMIC DNA]</scope>
    <source>
        <strain evidence="1 2">Pla100</strain>
    </source>
</reference>
<organism evidence="1 2">
    <name type="scientific">Neorhodopirellula pilleata</name>
    <dbReference type="NCBI Taxonomy" id="2714738"/>
    <lineage>
        <taxon>Bacteria</taxon>
        <taxon>Pseudomonadati</taxon>
        <taxon>Planctomycetota</taxon>
        <taxon>Planctomycetia</taxon>
        <taxon>Pirellulales</taxon>
        <taxon>Pirellulaceae</taxon>
        <taxon>Neorhodopirellula</taxon>
    </lineage>
</organism>
<name>A0A5C6AB77_9BACT</name>
<dbReference type="RefSeq" id="WP_146578625.1">
    <property type="nucleotide sequence ID" value="NZ_SJPM01000006.1"/>
</dbReference>
<gene>
    <name evidence="1" type="ORF">Pla100_32140</name>
</gene>
<comment type="caution">
    <text evidence="1">The sequence shown here is derived from an EMBL/GenBank/DDBJ whole genome shotgun (WGS) entry which is preliminary data.</text>
</comment>
<dbReference type="Pfam" id="PF05635">
    <property type="entry name" value="23S_rRNA_IVP"/>
    <property type="match status" value="1"/>
</dbReference>
<dbReference type="Gene3D" id="1.20.1440.60">
    <property type="entry name" value="23S rRNA-intervening sequence"/>
    <property type="match status" value="1"/>
</dbReference>
<dbReference type="OrthoDB" id="285993at2"/>
<evidence type="ECO:0000313" key="1">
    <source>
        <dbReference type="EMBL" id="TWT95573.1"/>
    </source>
</evidence>
<dbReference type="AlphaFoldDB" id="A0A5C6AB77"/>
<dbReference type="SUPFAM" id="SSF158446">
    <property type="entry name" value="IVS-encoded protein-like"/>
    <property type="match status" value="1"/>
</dbReference>
<dbReference type="InterPro" id="IPR036583">
    <property type="entry name" value="23S_rRNA_IVS_sf"/>
</dbReference>
<dbReference type="PIRSF" id="PIRSF035652">
    <property type="entry name" value="CHP02436"/>
    <property type="match status" value="1"/>
</dbReference>
<proteinExistence type="predicted"/>
<accession>A0A5C6AB77</accession>
<evidence type="ECO:0000313" key="2">
    <source>
        <dbReference type="Proteomes" id="UP000316213"/>
    </source>
</evidence>
<dbReference type="InterPro" id="IPR012657">
    <property type="entry name" value="23S_rRNA-intervening_sequence"/>
</dbReference>
<evidence type="ECO:0008006" key="3">
    <source>
        <dbReference type="Google" id="ProtNLM"/>
    </source>
</evidence>
<dbReference type="NCBIfam" id="TIGR02436">
    <property type="entry name" value="four helix bundle protein"/>
    <property type="match status" value="1"/>
</dbReference>
<protein>
    <recommendedName>
        <fullName evidence="3">Four helix bundle protein</fullName>
    </recommendedName>
</protein>
<dbReference type="Proteomes" id="UP000316213">
    <property type="component" value="Unassembled WGS sequence"/>
</dbReference>
<dbReference type="EMBL" id="SJPM01000006">
    <property type="protein sequence ID" value="TWT95573.1"/>
    <property type="molecule type" value="Genomic_DNA"/>
</dbReference>
<dbReference type="PANTHER" id="PTHR38471:SF2">
    <property type="entry name" value="FOUR HELIX BUNDLE PROTEIN"/>
    <property type="match status" value="1"/>
</dbReference>
<keyword evidence="2" id="KW-1185">Reference proteome</keyword>
<dbReference type="PANTHER" id="PTHR38471">
    <property type="entry name" value="FOUR HELIX BUNDLE PROTEIN"/>
    <property type="match status" value="1"/>
</dbReference>
<sequence length="116" mass="12893">MNELELKKRTKQFALRVMKLVAALPQNAVGRPIGNQLIRCATSVGANYRAACRGRSKAEFVSKLSIVIEEADESCYWLELIIEGDLLPKEKVDDLLDEANQITAIMVASRKTAKSE</sequence>